<name>A0A085VXI0_9BACT</name>
<keyword evidence="2" id="KW-1185">Reference proteome</keyword>
<protein>
    <submittedName>
        <fullName evidence="1">Uncharacterized protein</fullName>
    </submittedName>
</protein>
<accession>A0A085VXI0</accession>
<dbReference type="OrthoDB" id="5513258at2"/>
<dbReference type="RefSeq" id="WP_044199350.1">
    <property type="nucleotide sequence ID" value="NZ_JMCB01000031.1"/>
</dbReference>
<dbReference type="Proteomes" id="UP000028725">
    <property type="component" value="Unassembled WGS sequence"/>
</dbReference>
<dbReference type="AlphaFoldDB" id="A0A085VXI0"/>
<dbReference type="STRING" id="394096.DB31_6014"/>
<dbReference type="EMBL" id="JMCB01000031">
    <property type="protein sequence ID" value="KFE60143.1"/>
    <property type="molecule type" value="Genomic_DNA"/>
</dbReference>
<comment type="caution">
    <text evidence="1">The sequence shown here is derived from an EMBL/GenBank/DDBJ whole genome shotgun (WGS) entry which is preliminary data.</text>
</comment>
<sequence length="198" mass="22314">MADRDDLRLNELQRYRKMSNRLALEVHSHCEVPAGCGGVVLRWRRPGAPIGISVSSYVAGTSQGPFLDGKRLDEQRMTVEPGEHVLSFIVDNPGDAGFLLVTAYLRPAISTARRGQARSQADGQWHAATREPPEGWQLPTFDSPDFVPLVEKPVPDPHGNERWRWQHLQRDAKGLGLPVKAARAWVRWRFRVDMEGFS</sequence>
<gene>
    <name evidence="1" type="ORF">DB31_6014</name>
</gene>
<evidence type="ECO:0000313" key="2">
    <source>
        <dbReference type="Proteomes" id="UP000028725"/>
    </source>
</evidence>
<dbReference type="PATRIC" id="fig|394096.3.peg.8732"/>
<organism evidence="1 2">
    <name type="scientific">Hyalangium minutum</name>
    <dbReference type="NCBI Taxonomy" id="394096"/>
    <lineage>
        <taxon>Bacteria</taxon>
        <taxon>Pseudomonadati</taxon>
        <taxon>Myxococcota</taxon>
        <taxon>Myxococcia</taxon>
        <taxon>Myxococcales</taxon>
        <taxon>Cystobacterineae</taxon>
        <taxon>Archangiaceae</taxon>
        <taxon>Hyalangium</taxon>
    </lineage>
</organism>
<evidence type="ECO:0000313" key="1">
    <source>
        <dbReference type="EMBL" id="KFE60143.1"/>
    </source>
</evidence>
<proteinExistence type="predicted"/>
<reference evidence="1 2" key="1">
    <citation type="submission" date="2014-04" db="EMBL/GenBank/DDBJ databases">
        <title>Genome assembly of Hyalangium minutum DSM 14724.</title>
        <authorList>
            <person name="Sharma G."/>
            <person name="Subramanian S."/>
        </authorList>
    </citation>
    <scope>NUCLEOTIDE SEQUENCE [LARGE SCALE GENOMIC DNA]</scope>
    <source>
        <strain evidence="1 2">DSM 14724</strain>
    </source>
</reference>